<keyword evidence="4" id="KW-1134">Transmembrane beta strand</keyword>
<dbReference type="GO" id="GO:0015288">
    <property type="term" value="F:porin activity"/>
    <property type="evidence" value="ECO:0007669"/>
    <property type="project" value="TreeGrafter"/>
</dbReference>
<evidence type="ECO:0000256" key="6">
    <source>
        <dbReference type="ARBA" id="ARBA00023136"/>
    </source>
</evidence>
<evidence type="ECO:0000256" key="5">
    <source>
        <dbReference type="ARBA" id="ARBA00022692"/>
    </source>
</evidence>
<dbReference type="SUPFAM" id="SSF56954">
    <property type="entry name" value="Outer membrane efflux proteins (OEP)"/>
    <property type="match status" value="1"/>
</dbReference>
<dbReference type="EMBL" id="VWFN01000139">
    <property type="protein sequence ID" value="KAA4637064.1"/>
    <property type="molecule type" value="Genomic_DNA"/>
</dbReference>
<evidence type="ECO:0000256" key="1">
    <source>
        <dbReference type="ARBA" id="ARBA00004442"/>
    </source>
</evidence>
<dbReference type="GO" id="GO:0009279">
    <property type="term" value="C:cell outer membrane"/>
    <property type="evidence" value="ECO:0007669"/>
    <property type="project" value="UniProtKB-SubCell"/>
</dbReference>
<comment type="subcellular location">
    <subcellularLocation>
        <location evidence="1">Cell outer membrane</location>
    </subcellularLocation>
</comment>
<keyword evidence="3" id="KW-0813">Transport</keyword>
<dbReference type="Gene3D" id="1.20.1600.10">
    <property type="entry name" value="Outer membrane efflux proteins (OEP)"/>
    <property type="match status" value="1"/>
</dbReference>
<keyword evidence="6" id="KW-0472">Membrane</keyword>
<dbReference type="PANTHER" id="PTHR30026:SF20">
    <property type="entry name" value="OUTER MEMBRANE PROTEIN TOLC"/>
    <property type="match status" value="1"/>
</dbReference>
<sequence length="147" mass="17082">FNKYDINANSRRGNLGFNAGVTVGFNIFDGNRRREKRNATLAFKNRRLERQELELALRSDLSNLWQAYRNNLQLLNLERQNLVTAKDNHDIAMDRYIQGDLSGFEVREAQKSLLDAEERILSAEYNTKLCEISLLQISGKITKYLEQ</sequence>
<reference evidence="8" key="1">
    <citation type="journal article" date="2019" name="Nat. Med.">
        <title>A library of human gut bacterial isolates paired with longitudinal multiomics data enables mechanistic microbiome research.</title>
        <authorList>
            <person name="Poyet M."/>
            <person name="Groussin M."/>
            <person name="Gibbons S.M."/>
            <person name="Avila-Pacheco J."/>
            <person name="Jiang X."/>
            <person name="Kearney S.M."/>
            <person name="Perrotta A.R."/>
            <person name="Berdy B."/>
            <person name="Zhao S."/>
            <person name="Lieberman T.D."/>
            <person name="Swanson P.K."/>
            <person name="Smith M."/>
            <person name="Roesemann S."/>
            <person name="Alexander J.E."/>
            <person name="Rich S.A."/>
            <person name="Livny J."/>
            <person name="Vlamakis H."/>
            <person name="Clish C."/>
            <person name="Bullock K."/>
            <person name="Deik A."/>
            <person name="Scott J."/>
            <person name="Pierce K.A."/>
            <person name="Xavier R.J."/>
            <person name="Alm E.J."/>
        </authorList>
    </citation>
    <scope>NUCLEOTIDE SEQUENCE</scope>
    <source>
        <strain evidence="8">BIOML-A13</strain>
    </source>
</reference>
<keyword evidence="5" id="KW-0812">Transmembrane</keyword>
<dbReference type="PANTHER" id="PTHR30026">
    <property type="entry name" value="OUTER MEMBRANE PROTEIN TOLC"/>
    <property type="match status" value="1"/>
</dbReference>
<feature type="non-terminal residue" evidence="8">
    <location>
        <position position="1"/>
    </location>
</feature>
<evidence type="ECO:0000256" key="2">
    <source>
        <dbReference type="ARBA" id="ARBA00007613"/>
    </source>
</evidence>
<evidence type="ECO:0000256" key="7">
    <source>
        <dbReference type="ARBA" id="ARBA00023237"/>
    </source>
</evidence>
<dbReference type="GO" id="GO:1990281">
    <property type="term" value="C:efflux pump complex"/>
    <property type="evidence" value="ECO:0007669"/>
    <property type="project" value="TreeGrafter"/>
</dbReference>
<dbReference type="InterPro" id="IPR051906">
    <property type="entry name" value="TolC-like"/>
</dbReference>
<evidence type="ECO:0000313" key="8">
    <source>
        <dbReference type="EMBL" id="KAA4637064.1"/>
    </source>
</evidence>
<comment type="caution">
    <text evidence="8">The sequence shown here is derived from an EMBL/GenBank/DDBJ whole genome shotgun (WGS) entry which is preliminary data.</text>
</comment>
<evidence type="ECO:0000256" key="4">
    <source>
        <dbReference type="ARBA" id="ARBA00022452"/>
    </source>
</evidence>
<gene>
    <name evidence="8" type="ORF">F3B51_27880</name>
</gene>
<accession>A0A642C6L9</accession>
<protein>
    <submittedName>
        <fullName evidence="8">TolC family protein</fullName>
    </submittedName>
</protein>
<organism evidence="8">
    <name type="scientific">Bacteroides ovatus</name>
    <dbReference type="NCBI Taxonomy" id="28116"/>
    <lineage>
        <taxon>Bacteria</taxon>
        <taxon>Pseudomonadati</taxon>
        <taxon>Bacteroidota</taxon>
        <taxon>Bacteroidia</taxon>
        <taxon>Bacteroidales</taxon>
        <taxon>Bacteroidaceae</taxon>
        <taxon>Bacteroides</taxon>
    </lineage>
</organism>
<dbReference type="InterPro" id="IPR003423">
    <property type="entry name" value="OMP_efflux"/>
</dbReference>
<dbReference type="Pfam" id="PF02321">
    <property type="entry name" value="OEP"/>
    <property type="match status" value="1"/>
</dbReference>
<name>A0A642C6L9_BACOV</name>
<proteinExistence type="inferred from homology"/>
<dbReference type="GO" id="GO:0015562">
    <property type="term" value="F:efflux transmembrane transporter activity"/>
    <property type="evidence" value="ECO:0007669"/>
    <property type="project" value="InterPro"/>
</dbReference>
<dbReference type="AlphaFoldDB" id="A0A642C6L9"/>
<evidence type="ECO:0000256" key="3">
    <source>
        <dbReference type="ARBA" id="ARBA00022448"/>
    </source>
</evidence>
<comment type="similarity">
    <text evidence="2">Belongs to the outer membrane factor (OMF) (TC 1.B.17) family.</text>
</comment>
<keyword evidence="7" id="KW-0998">Cell outer membrane</keyword>